<dbReference type="AlphaFoldDB" id="A0A1I4BXT2"/>
<dbReference type="EMBL" id="FOTF01000001">
    <property type="protein sequence ID" value="SFK73200.1"/>
    <property type="molecule type" value="Genomic_DNA"/>
</dbReference>
<gene>
    <name evidence="2" type="ORF">SAMN04488004_101224</name>
</gene>
<dbReference type="RefSeq" id="WP_090184353.1">
    <property type="nucleotide sequence ID" value="NZ_FOTF01000001.1"/>
</dbReference>
<feature type="region of interest" description="Disordered" evidence="1">
    <location>
        <begin position="115"/>
        <end position="143"/>
    </location>
</feature>
<dbReference type="Proteomes" id="UP000199550">
    <property type="component" value="Unassembled WGS sequence"/>
</dbReference>
<protein>
    <recommendedName>
        <fullName evidence="4">DUF4177 domain-containing protein</fullName>
    </recommendedName>
</protein>
<name>A0A1I4BXT2_9RHOB</name>
<evidence type="ECO:0000256" key="1">
    <source>
        <dbReference type="SAM" id="MobiDB-lite"/>
    </source>
</evidence>
<evidence type="ECO:0000313" key="2">
    <source>
        <dbReference type="EMBL" id="SFK73200.1"/>
    </source>
</evidence>
<proteinExistence type="predicted"/>
<sequence>MVHYEYKVVPAPKRGEKAKGLRAAEDRYALALTNALNAQAALGWEYQRTETLPAEEREGLLGKATVYQNMMVFRRAKAEAKAAPAPAPMIEDKRAEAATAPVVAAPAVTAPAAMPVAGSATTAAEPKSDKTPGVGAADPAHKG</sequence>
<dbReference type="OrthoDB" id="7658888at2"/>
<dbReference type="STRING" id="195913.SAMN04488004_101224"/>
<evidence type="ECO:0000313" key="3">
    <source>
        <dbReference type="Proteomes" id="UP000199550"/>
    </source>
</evidence>
<keyword evidence="3" id="KW-1185">Reference proteome</keyword>
<accession>A0A1I4BXT2</accession>
<organism evidence="2 3">
    <name type="scientific">Loktanella salsilacus</name>
    <dbReference type="NCBI Taxonomy" id="195913"/>
    <lineage>
        <taxon>Bacteria</taxon>
        <taxon>Pseudomonadati</taxon>
        <taxon>Pseudomonadota</taxon>
        <taxon>Alphaproteobacteria</taxon>
        <taxon>Rhodobacterales</taxon>
        <taxon>Roseobacteraceae</taxon>
        <taxon>Loktanella</taxon>
    </lineage>
</organism>
<evidence type="ECO:0008006" key="4">
    <source>
        <dbReference type="Google" id="ProtNLM"/>
    </source>
</evidence>
<reference evidence="2 3" key="1">
    <citation type="submission" date="2016-10" db="EMBL/GenBank/DDBJ databases">
        <authorList>
            <person name="de Groot N.N."/>
        </authorList>
    </citation>
    <scope>NUCLEOTIDE SEQUENCE [LARGE SCALE GENOMIC DNA]</scope>
    <source>
        <strain evidence="2 3">DSM 16199</strain>
    </source>
</reference>